<dbReference type="SUPFAM" id="SSF53850">
    <property type="entry name" value="Periplasmic binding protein-like II"/>
    <property type="match status" value="1"/>
</dbReference>
<feature type="signal peptide" evidence="5">
    <location>
        <begin position="1"/>
        <end position="22"/>
    </location>
</feature>
<dbReference type="Gene3D" id="3.40.190.10">
    <property type="entry name" value="Periplasmic binding protein-like II"/>
    <property type="match status" value="2"/>
</dbReference>
<comment type="similarity">
    <text evidence="2 4">Belongs to the bacterial solute-binding protein 3 family.</text>
</comment>
<evidence type="ECO:0000259" key="6">
    <source>
        <dbReference type="SMART" id="SM00062"/>
    </source>
</evidence>
<protein>
    <submittedName>
        <fullName evidence="7">Lysine/arginine/ornithine transporter subunit periplasmic-binding component of ABC superfamily</fullName>
    </submittedName>
</protein>
<sequence length="259" mass="28023">MMKKRNALFLALGMMTSVSALAQDLRYGLESQYPPFESRNAQGELEGFDIELGNAICQAGKFNCHWVESSFDALIPALQAKKFDAINSAMNITEARAKSIGFTQPIYRIPTMLVAKTGQKLAPTADALKGKNIGVLQGSIQETYAKKHWESQGVTVTSYQDQNQVYNDMVAGRLDGTLVMSAAGQSGFLDKPQGKGFGFIGKPVEDDAILGSGIGFGLRKDDTQLKQSLDTAIAKVQTDGTVKKLAEKYFPGIDVSVKP</sequence>
<evidence type="ECO:0000313" key="7">
    <source>
        <dbReference type="EMBL" id="VXC65867.1"/>
    </source>
</evidence>
<dbReference type="InterPro" id="IPR018313">
    <property type="entry name" value="SBP_3_CS"/>
</dbReference>
<evidence type="ECO:0000256" key="2">
    <source>
        <dbReference type="ARBA" id="ARBA00010333"/>
    </source>
</evidence>
<dbReference type="PANTHER" id="PTHR35936">
    <property type="entry name" value="MEMBRANE-BOUND LYTIC MUREIN TRANSGLYCOSYLASE F"/>
    <property type="match status" value="1"/>
</dbReference>
<dbReference type="Proteomes" id="UP000433737">
    <property type="component" value="Unassembled WGS sequence"/>
</dbReference>
<evidence type="ECO:0000256" key="5">
    <source>
        <dbReference type="SAM" id="SignalP"/>
    </source>
</evidence>
<dbReference type="Pfam" id="PF00497">
    <property type="entry name" value="SBP_bac_3"/>
    <property type="match status" value="1"/>
</dbReference>
<dbReference type="AlphaFoldDB" id="A0AAX3JD15"/>
<organism evidence="7 8">
    <name type="scientific">Pantoea brenneri</name>
    <dbReference type="NCBI Taxonomy" id="472694"/>
    <lineage>
        <taxon>Bacteria</taxon>
        <taxon>Pseudomonadati</taxon>
        <taxon>Pseudomonadota</taxon>
        <taxon>Gammaproteobacteria</taxon>
        <taxon>Enterobacterales</taxon>
        <taxon>Erwiniaceae</taxon>
        <taxon>Pantoea</taxon>
    </lineage>
</organism>
<dbReference type="InterPro" id="IPR001638">
    <property type="entry name" value="Solute-binding_3/MltF_N"/>
</dbReference>
<gene>
    <name evidence="7" type="primary">argT</name>
    <name evidence="7" type="ORF">PANT111_90067</name>
</gene>
<feature type="domain" description="Solute-binding protein family 3/N-terminal" evidence="6">
    <location>
        <begin position="24"/>
        <end position="253"/>
    </location>
</feature>
<keyword evidence="3 5" id="KW-0732">Signal</keyword>
<feature type="chain" id="PRO_5043881231" evidence="5">
    <location>
        <begin position="23"/>
        <end position="259"/>
    </location>
</feature>
<dbReference type="GO" id="GO:0030288">
    <property type="term" value="C:outer membrane-bounded periplasmic space"/>
    <property type="evidence" value="ECO:0007669"/>
    <property type="project" value="UniProtKB-ARBA"/>
</dbReference>
<evidence type="ECO:0000256" key="3">
    <source>
        <dbReference type="ARBA" id="ARBA00022729"/>
    </source>
</evidence>
<proteinExistence type="inferred from homology"/>
<accession>A0AAX3JD15</accession>
<name>A0AAX3JD15_9GAMM</name>
<comment type="subcellular location">
    <subcellularLocation>
        <location evidence="1">Cell envelope</location>
    </subcellularLocation>
</comment>
<reference evidence="7 8" key="1">
    <citation type="submission" date="2019-10" db="EMBL/GenBank/DDBJ databases">
        <authorList>
            <person name="Karimi E."/>
        </authorList>
    </citation>
    <scope>NUCLEOTIDE SEQUENCE [LARGE SCALE GENOMIC DNA]</scope>
    <source>
        <strain evidence="7">Pantoea sp. 111</strain>
    </source>
</reference>
<dbReference type="PROSITE" id="PS01039">
    <property type="entry name" value="SBP_BACTERIAL_3"/>
    <property type="match status" value="1"/>
</dbReference>
<evidence type="ECO:0000256" key="4">
    <source>
        <dbReference type="RuleBase" id="RU003744"/>
    </source>
</evidence>
<dbReference type="EMBL" id="CABWMH010000056">
    <property type="protein sequence ID" value="VXC65867.1"/>
    <property type="molecule type" value="Genomic_DNA"/>
</dbReference>
<evidence type="ECO:0000313" key="8">
    <source>
        <dbReference type="Proteomes" id="UP000433737"/>
    </source>
</evidence>
<comment type="caution">
    <text evidence="7">The sequence shown here is derived from an EMBL/GenBank/DDBJ whole genome shotgun (WGS) entry which is preliminary data.</text>
</comment>
<dbReference type="PANTHER" id="PTHR35936:SF13">
    <property type="entry name" value="HISTIDINE-BINDING PERIPLASMIC PROTEIN"/>
    <property type="match status" value="1"/>
</dbReference>
<dbReference type="SMART" id="SM00062">
    <property type="entry name" value="PBPb"/>
    <property type="match status" value="1"/>
</dbReference>
<evidence type="ECO:0000256" key="1">
    <source>
        <dbReference type="ARBA" id="ARBA00004196"/>
    </source>
</evidence>